<feature type="signal peptide" evidence="3">
    <location>
        <begin position="1"/>
        <end position="21"/>
    </location>
</feature>
<dbReference type="STRING" id="1745343.A0A2J6PMI9"/>
<reference evidence="6 7" key="1">
    <citation type="submission" date="2016-05" db="EMBL/GenBank/DDBJ databases">
        <title>A degradative enzymes factory behind the ericoid mycorrhizal symbiosis.</title>
        <authorList>
            <consortium name="DOE Joint Genome Institute"/>
            <person name="Martino E."/>
            <person name="Morin E."/>
            <person name="Grelet G."/>
            <person name="Kuo A."/>
            <person name="Kohler A."/>
            <person name="Daghino S."/>
            <person name="Barry K."/>
            <person name="Choi C."/>
            <person name="Cichocki N."/>
            <person name="Clum A."/>
            <person name="Copeland A."/>
            <person name="Hainaut M."/>
            <person name="Haridas S."/>
            <person name="Labutti K."/>
            <person name="Lindquist E."/>
            <person name="Lipzen A."/>
            <person name="Khouja H.-R."/>
            <person name="Murat C."/>
            <person name="Ohm R."/>
            <person name="Olson A."/>
            <person name="Spatafora J."/>
            <person name="Veneault-Fourrey C."/>
            <person name="Henrissat B."/>
            <person name="Grigoriev I."/>
            <person name="Martin F."/>
            <person name="Perotto S."/>
        </authorList>
    </citation>
    <scope>NUCLEOTIDE SEQUENCE [LARGE SCALE GENOMIC DNA]</scope>
    <source>
        <strain evidence="6 7">UAMH 7357</strain>
    </source>
</reference>
<accession>A0A2J6PMI9</accession>
<proteinExistence type="predicted"/>
<evidence type="ECO:0000256" key="1">
    <source>
        <dbReference type="ARBA" id="ARBA00022737"/>
    </source>
</evidence>
<feature type="coiled-coil region" evidence="2">
    <location>
        <begin position="34"/>
        <end position="91"/>
    </location>
</feature>
<dbReference type="Pfam" id="PF24883">
    <property type="entry name" value="NPHP3_N"/>
    <property type="match status" value="1"/>
</dbReference>
<dbReference type="EMBL" id="KZ613515">
    <property type="protein sequence ID" value="PMD15227.1"/>
    <property type="molecule type" value="Genomic_DNA"/>
</dbReference>
<keyword evidence="1" id="KW-0677">Repeat</keyword>
<dbReference type="OrthoDB" id="443402at2759"/>
<name>A0A2J6PMI9_9HELO</name>
<gene>
    <name evidence="6" type="ORF">NA56DRAFT_609287</name>
</gene>
<evidence type="ECO:0000259" key="4">
    <source>
        <dbReference type="Pfam" id="PF24883"/>
    </source>
</evidence>
<keyword evidence="3" id="KW-0732">Signal</keyword>
<dbReference type="PANTHER" id="PTHR10039">
    <property type="entry name" value="AMELOGENIN"/>
    <property type="match status" value="1"/>
</dbReference>
<feature type="domain" description="DUF7791" evidence="5">
    <location>
        <begin position="512"/>
        <end position="641"/>
    </location>
</feature>
<evidence type="ECO:0000259" key="5">
    <source>
        <dbReference type="Pfam" id="PF25053"/>
    </source>
</evidence>
<dbReference type="InterPro" id="IPR056884">
    <property type="entry name" value="NPHP3-like_N"/>
</dbReference>
<protein>
    <recommendedName>
        <fullName evidence="8">NACHT domain-containing protein</fullName>
    </recommendedName>
</protein>
<evidence type="ECO:0000256" key="2">
    <source>
        <dbReference type="SAM" id="Coils"/>
    </source>
</evidence>
<dbReference type="Gene3D" id="3.40.50.300">
    <property type="entry name" value="P-loop containing nucleotide triphosphate hydrolases"/>
    <property type="match status" value="1"/>
</dbReference>
<evidence type="ECO:0008006" key="8">
    <source>
        <dbReference type="Google" id="ProtNLM"/>
    </source>
</evidence>
<evidence type="ECO:0000313" key="6">
    <source>
        <dbReference type="EMBL" id="PMD15227.1"/>
    </source>
</evidence>
<dbReference type="Pfam" id="PF25053">
    <property type="entry name" value="DUF7791"/>
    <property type="match status" value="1"/>
</dbReference>
<dbReference type="AlphaFoldDB" id="A0A2J6PMI9"/>
<evidence type="ECO:0000256" key="3">
    <source>
        <dbReference type="SAM" id="SignalP"/>
    </source>
</evidence>
<dbReference type="InterPro" id="IPR027417">
    <property type="entry name" value="P-loop_NTPase"/>
</dbReference>
<organism evidence="6 7">
    <name type="scientific">Hyaloscypha hepaticicola</name>
    <dbReference type="NCBI Taxonomy" id="2082293"/>
    <lineage>
        <taxon>Eukaryota</taxon>
        <taxon>Fungi</taxon>
        <taxon>Dikarya</taxon>
        <taxon>Ascomycota</taxon>
        <taxon>Pezizomycotina</taxon>
        <taxon>Leotiomycetes</taxon>
        <taxon>Helotiales</taxon>
        <taxon>Hyaloscyphaceae</taxon>
        <taxon>Hyaloscypha</taxon>
    </lineage>
</organism>
<feature type="domain" description="Nephrocystin 3-like N-terminal" evidence="4">
    <location>
        <begin position="234"/>
        <end position="402"/>
    </location>
</feature>
<dbReference type="InterPro" id="IPR056693">
    <property type="entry name" value="DUF7791"/>
</dbReference>
<keyword evidence="7" id="KW-1185">Reference proteome</keyword>
<dbReference type="PANTHER" id="PTHR10039:SF5">
    <property type="entry name" value="NACHT DOMAIN-CONTAINING PROTEIN"/>
    <property type="match status" value="1"/>
</dbReference>
<keyword evidence="2" id="KW-0175">Coiled coil</keyword>
<feature type="chain" id="PRO_5014420414" description="NACHT domain-containing protein" evidence="3">
    <location>
        <begin position="22"/>
        <end position="889"/>
    </location>
</feature>
<dbReference type="Proteomes" id="UP000235672">
    <property type="component" value="Unassembled WGS sequence"/>
</dbReference>
<sequence>MDPWTILGIAASILQFVDVGCQIVSAAKEVYESADGAKKETAELKLLVEDIQRQNAQVLSSQSLSKDETALKALVQDCVELSKKLEKILAKLTVRKNAQFRILDSTRVSIEAMRKSKSIAETKQRLLELQSHVQQRLANTLQSKQNSELSSTLRELKGANNERFNQVLKDLNSMAQSHQDHLLERQFLSDMSSRIFTAIEEGNRASRNKQIIASLWFKVLKDREDKVENAYEKTISWLFDPTITTFCNWLEYDNGIYWINGLAGSGKSTLMKFAARQGKTMELLAKWANGRQLHFATFFFWNSGFEMQKSQRGLLQSLLCQICRIDPDLVTSICPDHQQNEPWSIDELKGAFEKLIDKAPSRSALCFFIDGLDEFGGEENDIIDFLRSLSRVQNVKICASSRPWNAFERAFNNPQRTLIVQKHTIEDMKVYVHGILEEHVDFKRLLAEDPRCSLLIPEIASRAQGVWLWVFLVVKDLIHDIEGKEDYDLLKQRLDVVPGKLEEYFERIMDRIDNIHKGEAAQIFLITIEAIDPPPLYGFTLLDAERQNPKFALASDLRRPSTAEVKNICDKWTIKLKSRCRDLLKVQSSYSYGSFDLDDRQVEYLHRTVRDWLRDNHLGTLKRQAPEDFDPAISLCRITFALLRYCTDWSLASERTWDHFDTSQGIYVVGLVFKFAYYARVVDGLGKAETMFIHIEALSGILTRLIKSEKSRWGSFVVSPQDPNPNFLAMTIGLGLTQYTQYTLTKNPKNLKKPGRPLLNYALVPSISLGSAQYFVEVPNYRQIDLDQVKYLLSQGAGPNQNVPGGGTVMSQCVREWHEKRDMLLEADRETIFKAAKLLIEHGGQMKLEDLNLLGMDLRPEQMEELKIIAANHPVSKHWARWFLRFWQP</sequence>
<evidence type="ECO:0000313" key="7">
    <source>
        <dbReference type="Proteomes" id="UP000235672"/>
    </source>
</evidence>
<dbReference type="SUPFAM" id="SSF52540">
    <property type="entry name" value="P-loop containing nucleoside triphosphate hydrolases"/>
    <property type="match status" value="1"/>
</dbReference>